<name>A0AAE1S101_9SOLA</name>
<protein>
    <submittedName>
        <fullName evidence="2">Uncharacterized protein</fullName>
    </submittedName>
</protein>
<feature type="compositionally biased region" description="Basic and acidic residues" evidence="1">
    <location>
        <begin position="38"/>
        <end position="47"/>
    </location>
</feature>
<feature type="compositionally biased region" description="Basic residues" evidence="1">
    <location>
        <begin position="48"/>
        <end position="61"/>
    </location>
</feature>
<gene>
    <name evidence="2" type="ORF">RND71_019690</name>
</gene>
<organism evidence="2 3">
    <name type="scientific">Anisodus tanguticus</name>
    <dbReference type="NCBI Taxonomy" id="243964"/>
    <lineage>
        <taxon>Eukaryota</taxon>
        <taxon>Viridiplantae</taxon>
        <taxon>Streptophyta</taxon>
        <taxon>Embryophyta</taxon>
        <taxon>Tracheophyta</taxon>
        <taxon>Spermatophyta</taxon>
        <taxon>Magnoliopsida</taxon>
        <taxon>eudicotyledons</taxon>
        <taxon>Gunneridae</taxon>
        <taxon>Pentapetalae</taxon>
        <taxon>asterids</taxon>
        <taxon>lamiids</taxon>
        <taxon>Solanales</taxon>
        <taxon>Solanaceae</taxon>
        <taxon>Solanoideae</taxon>
        <taxon>Hyoscyameae</taxon>
        <taxon>Anisodus</taxon>
    </lineage>
</organism>
<comment type="caution">
    <text evidence="2">The sequence shown here is derived from an EMBL/GenBank/DDBJ whole genome shotgun (WGS) entry which is preliminary data.</text>
</comment>
<keyword evidence="3" id="KW-1185">Reference proteome</keyword>
<evidence type="ECO:0000256" key="1">
    <source>
        <dbReference type="SAM" id="MobiDB-lite"/>
    </source>
</evidence>
<reference evidence="2" key="1">
    <citation type="submission" date="2023-12" db="EMBL/GenBank/DDBJ databases">
        <title>Genome assembly of Anisodus tanguticus.</title>
        <authorList>
            <person name="Wang Y.-J."/>
        </authorList>
    </citation>
    <scope>NUCLEOTIDE SEQUENCE</scope>
    <source>
        <strain evidence="2">KB-2021</strain>
        <tissue evidence="2">Leaf</tissue>
    </source>
</reference>
<dbReference type="EMBL" id="JAVYJV010000010">
    <property type="protein sequence ID" value="KAK4360738.1"/>
    <property type="molecule type" value="Genomic_DNA"/>
</dbReference>
<evidence type="ECO:0000313" key="2">
    <source>
        <dbReference type="EMBL" id="KAK4360738.1"/>
    </source>
</evidence>
<proteinExistence type="predicted"/>
<sequence length="75" mass="8943">MKEYLVSAQYDIYKVILRNNAESRWKRKKKSGNVNSEKGSKEGENKSAKKQPKRKKRSWKKNHMERGDMNNSRKT</sequence>
<dbReference type="Proteomes" id="UP001291623">
    <property type="component" value="Unassembled WGS sequence"/>
</dbReference>
<accession>A0AAE1S101</accession>
<dbReference type="AlphaFoldDB" id="A0AAE1S101"/>
<feature type="region of interest" description="Disordered" evidence="1">
    <location>
        <begin position="18"/>
        <end position="75"/>
    </location>
</feature>
<evidence type="ECO:0000313" key="3">
    <source>
        <dbReference type="Proteomes" id="UP001291623"/>
    </source>
</evidence>